<evidence type="ECO:0000259" key="5">
    <source>
        <dbReference type="PROSITE" id="PS51649"/>
    </source>
</evidence>
<comment type="pathway">
    <text evidence="1">Protein modification; protein ubiquitination.</text>
</comment>
<organism evidence="6 7">
    <name type="scientific">Spirodela intermedia</name>
    <name type="common">Intermediate duckweed</name>
    <dbReference type="NCBI Taxonomy" id="51605"/>
    <lineage>
        <taxon>Eukaryota</taxon>
        <taxon>Viridiplantae</taxon>
        <taxon>Streptophyta</taxon>
        <taxon>Embryophyta</taxon>
        <taxon>Tracheophyta</taxon>
        <taxon>Spermatophyta</taxon>
        <taxon>Magnoliopsida</taxon>
        <taxon>Liliopsida</taxon>
        <taxon>Araceae</taxon>
        <taxon>Lemnoideae</taxon>
        <taxon>Spirodela</taxon>
    </lineage>
</organism>
<evidence type="ECO:0000313" key="6">
    <source>
        <dbReference type="EMBL" id="CAA7404238.1"/>
    </source>
</evidence>
<dbReference type="InterPro" id="IPR027356">
    <property type="entry name" value="NPH3_dom"/>
</dbReference>
<proteinExistence type="inferred from homology"/>
<evidence type="ECO:0000256" key="1">
    <source>
        <dbReference type="ARBA" id="ARBA00004906"/>
    </source>
</evidence>
<evidence type="ECO:0000256" key="4">
    <source>
        <dbReference type="SAM" id="MobiDB-lite"/>
    </source>
</evidence>
<protein>
    <recommendedName>
        <fullName evidence="5">NPH3 domain-containing protein</fullName>
    </recommendedName>
</protein>
<dbReference type="PROSITE" id="PS51649">
    <property type="entry name" value="NPH3"/>
    <property type="match status" value="1"/>
</dbReference>
<name>A0A7I8L4C7_SPIIN</name>
<keyword evidence="2" id="KW-0833">Ubl conjugation pathway</keyword>
<accession>A0A7I8L4C7</accession>
<keyword evidence="7" id="KW-1185">Reference proteome</keyword>
<feature type="region of interest" description="Disordered" evidence="4">
    <location>
        <begin position="537"/>
        <end position="574"/>
    </location>
</feature>
<dbReference type="GO" id="GO:0016567">
    <property type="term" value="P:protein ubiquitination"/>
    <property type="evidence" value="ECO:0007669"/>
    <property type="project" value="UniProtKB-UniPathway"/>
</dbReference>
<reference evidence="6" key="1">
    <citation type="submission" date="2020-02" db="EMBL/GenBank/DDBJ databases">
        <authorList>
            <person name="Scholz U."/>
            <person name="Mascher M."/>
            <person name="Fiebig A."/>
        </authorList>
    </citation>
    <scope>NUCLEOTIDE SEQUENCE</scope>
</reference>
<comment type="similarity">
    <text evidence="3">Belongs to the NPH3 family.</text>
</comment>
<dbReference type="InterPro" id="IPR011333">
    <property type="entry name" value="SKP1/BTB/POZ_sf"/>
</dbReference>
<dbReference type="InterPro" id="IPR043454">
    <property type="entry name" value="NPH3/RPT2-like"/>
</dbReference>
<evidence type="ECO:0000313" key="7">
    <source>
        <dbReference type="Proteomes" id="UP000663760"/>
    </source>
</evidence>
<feature type="domain" description="NPH3" evidence="5">
    <location>
        <begin position="204"/>
        <end position="464"/>
    </location>
</feature>
<dbReference type="CDD" id="cd18312">
    <property type="entry name" value="BTB_POZ_NPY3-like"/>
    <property type="match status" value="1"/>
</dbReference>
<evidence type="ECO:0000256" key="3">
    <source>
        <dbReference type="PROSITE-ProRule" id="PRU00982"/>
    </source>
</evidence>
<feature type="compositionally biased region" description="Polar residues" evidence="4">
    <location>
        <begin position="544"/>
        <end position="555"/>
    </location>
</feature>
<sequence>MKFMKLGCRPDAFHTDGNDVRFLTTELASDIIISVGDVKFYLHKFPLLSKCGRLQDLIVLAEEENDGEIRLPGMPGGAAAFEICAKFCYGMTVTLNACNVVAARCAAAYLDMSESVEKGNLIFKLDVFLSSSVLRSWKDSIVLLQTTKALLPWSEDLNLVGRCVDSIASKVCIDISMVEWSYTYNWKKLPPENGAWRTQAAPPDWWVEDLCDLDMELFERVIAAVKAKGTTAAPVIGEALRSYTYRRVSGFAKGVIQLADVEKNRSLVEAIIWLLPAETGSVSSSFLLRLLRAACVLGCEEEGRKEMIKKVARQLDGASVSDLLIPSPEGEKTLYDVDLVRSILEEFVMINGGTLSLPGRISTVGKLVDGYLTEISRDPNLPLCKFLDLAEMVPADARTVGDGLYRAIDMFLKEHPGLSKSEKKKLCGVMDSRKLSPEAREHAVQNERLPLRVVVRVLFFAAGGLSPEKTRGYYGSSVSAATTNTSEDWDCVPTVAERSTRSVAGGSESSGGGVDRAVGAAVLTPKMILSKIWSSRGGHLGRATSGSDTSESAGSATMEEPKLTPSRNTRHSVS</sequence>
<dbReference type="AlphaFoldDB" id="A0A7I8L4C7"/>
<evidence type="ECO:0000256" key="2">
    <source>
        <dbReference type="ARBA" id="ARBA00022786"/>
    </source>
</evidence>
<dbReference type="Pfam" id="PF03000">
    <property type="entry name" value="NPH3"/>
    <property type="match status" value="1"/>
</dbReference>
<gene>
    <name evidence="6" type="ORF">SI8410_10014916</name>
</gene>
<dbReference type="Gene3D" id="3.30.710.10">
    <property type="entry name" value="Potassium Channel Kv1.1, Chain A"/>
    <property type="match status" value="1"/>
</dbReference>
<dbReference type="Proteomes" id="UP000663760">
    <property type="component" value="Chromosome 10"/>
</dbReference>
<dbReference type="OrthoDB" id="624345at2759"/>
<dbReference type="PANTHER" id="PTHR32370">
    <property type="entry name" value="OS12G0117600 PROTEIN"/>
    <property type="match status" value="1"/>
</dbReference>
<dbReference type="UniPathway" id="UPA00143"/>
<dbReference type="EMBL" id="LR746273">
    <property type="protein sequence ID" value="CAA7404238.1"/>
    <property type="molecule type" value="Genomic_DNA"/>
</dbReference>
<dbReference type="SUPFAM" id="SSF54695">
    <property type="entry name" value="POZ domain"/>
    <property type="match status" value="1"/>
</dbReference>